<evidence type="ECO:0000256" key="2">
    <source>
        <dbReference type="ARBA" id="ARBA00022692"/>
    </source>
</evidence>
<sequence>MAPTPKTNLPAKAEVDALSQIISDVESNKQPKENIYPADALSTPRQILFVGTLCTSMIFNQAGLGNTLTTVGVIGESFGITNPGQLSWLIAGYSLTIGTFILIGGRLGDEFGDKRICWKAARKDPRFIAYLAGSILAAIRPADSIYWTYYFFSVLIITVGMDTSFPAATIIFSNAVPQQYQGMGASVVLTIVNYSISIGLGMAGAVETHINHGGKTKSDELLGYRGGLWLGVGLAGLGLVLSLIYVAKGHWGKKSHD</sequence>
<feature type="transmembrane region" description="Helical" evidence="6">
    <location>
        <begin position="184"/>
        <end position="206"/>
    </location>
</feature>
<keyword evidence="3 6" id="KW-1133">Transmembrane helix</keyword>
<keyword evidence="4 6" id="KW-0472">Membrane</keyword>
<organism evidence="8 9">
    <name type="scientific">Neonectria magnoliae</name>
    <dbReference type="NCBI Taxonomy" id="2732573"/>
    <lineage>
        <taxon>Eukaryota</taxon>
        <taxon>Fungi</taxon>
        <taxon>Dikarya</taxon>
        <taxon>Ascomycota</taxon>
        <taxon>Pezizomycotina</taxon>
        <taxon>Sordariomycetes</taxon>
        <taxon>Hypocreomycetidae</taxon>
        <taxon>Hypocreales</taxon>
        <taxon>Nectriaceae</taxon>
        <taxon>Neonectria</taxon>
    </lineage>
</organism>
<dbReference type="Pfam" id="PF07690">
    <property type="entry name" value="MFS_1"/>
    <property type="match status" value="1"/>
</dbReference>
<accession>A0ABR1IEK9</accession>
<protein>
    <submittedName>
        <fullName evidence="8">Multidrug-resistance type transporter aminotriazole resistance</fullName>
    </submittedName>
</protein>
<comment type="subcellular location">
    <subcellularLocation>
        <location evidence="1">Membrane</location>
        <topology evidence="1">Multi-pass membrane protein</topology>
    </subcellularLocation>
</comment>
<keyword evidence="2 6" id="KW-0812">Transmembrane</keyword>
<feature type="transmembrane region" description="Helical" evidence="6">
    <location>
        <begin position="127"/>
        <end position="143"/>
    </location>
</feature>
<gene>
    <name evidence="8" type="primary">ATR1_1</name>
    <name evidence="8" type="ORF">QQZ08_001365</name>
</gene>
<evidence type="ECO:0000256" key="5">
    <source>
        <dbReference type="ARBA" id="ARBA00023180"/>
    </source>
</evidence>
<dbReference type="PROSITE" id="PS50850">
    <property type="entry name" value="MFS"/>
    <property type="match status" value="1"/>
</dbReference>
<evidence type="ECO:0000259" key="7">
    <source>
        <dbReference type="PROSITE" id="PS50850"/>
    </source>
</evidence>
<dbReference type="SUPFAM" id="SSF103473">
    <property type="entry name" value="MFS general substrate transporter"/>
    <property type="match status" value="1"/>
</dbReference>
<dbReference type="Gene3D" id="1.20.1250.20">
    <property type="entry name" value="MFS general substrate transporter like domains"/>
    <property type="match status" value="1"/>
</dbReference>
<feature type="transmembrane region" description="Helical" evidence="6">
    <location>
        <begin position="226"/>
        <end position="247"/>
    </location>
</feature>
<feature type="domain" description="Major facilitator superfamily (MFS) profile" evidence="7">
    <location>
        <begin position="40"/>
        <end position="257"/>
    </location>
</feature>
<keyword evidence="9" id="KW-1185">Reference proteome</keyword>
<dbReference type="InterPro" id="IPR036259">
    <property type="entry name" value="MFS_trans_sf"/>
</dbReference>
<dbReference type="Proteomes" id="UP001498421">
    <property type="component" value="Unassembled WGS sequence"/>
</dbReference>
<dbReference type="PANTHER" id="PTHR42718:SF1">
    <property type="entry name" value="LOW AFFINITY AMMONIUM TRANSPORTER"/>
    <property type="match status" value="1"/>
</dbReference>
<dbReference type="PANTHER" id="PTHR42718">
    <property type="entry name" value="MAJOR FACILITATOR SUPERFAMILY MULTIDRUG TRANSPORTER MFSC"/>
    <property type="match status" value="1"/>
</dbReference>
<reference evidence="8 9" key="1">
    <citation type="journal article" date="2025" name="Microbiol. Resour. Announc.">
        <title>Draft genome sequences for Neonectria magnoliae and Neonectria punicea, canker pathogens of Liriodendron tulipifera and Acer saccharum in West Virginia.</title>
        <authorList>
            <person name="Petronek H.M."/>
            <person name="Kasson M.T."/>
            <person name="Metheny A.M."/>
            <person name="Stauder C.M."/>
            <person name="Lovett B."/>
            <person name="Lynch S.C."/>
            <person name="Garnas J.R."/>
            <person name="Kasson L.R."/>
            <person name="Stajich J.E."/>
        </authorList>
    </citation>
    <scope>NUCLEOTIDE SEQUENCE [LARGE SCALE GENOMIC DNA]</scope>
    <source>
        <strain evidence="8 9">NRRL 64651</strain>
    </source>
</reference>
<feature type="transmembrane region" description="Helical" evidence="6">
    <location>
        <begin position="149"/>
        <end position="172"/>
    </location>
</feature>
<keyword evidence="5" id="KW-0325">Glycoprotein</keyword>
<evidence type="ECO:0000256" key="3">
    <source>
        <dbReference type="ARBA" id="ARBA00022989"/>
    </source>
</evidence>
<evidence type="ECO:0000256" key="4">
    <source>
        <dbReference type="ARBA" id="ARBA00023136"/>
    </source>
</evidence>
<evidence type="ECO:0000313" key="8">
    <source>
        <dbReference type="EMBL" id="KAK7432075.1"/>
    </source>
</evidence>
<proteinExistence type="predicted"/>
<feature type="transmembrane region" description="Helical" evidence="6">
    <location>
        <begin position="86"/>
        <end position="107"/>
    </location>
</feature>
<evidence type="ECO:0000313" key="9">
    <source>
        <dbReference type="Proteomes" id="UP001498421"/>
    </source>
</evidence>
<dbReference type="InterPro" id="IPR020846">
    <property type="entry name" value="MFS_dom"/>
</dbReference>
<evidence type="ECO:0000256" key="1">
    <source>
        <dbReference type="ARBA" id="ARBA00004141"/>
    </source>
</evidence>
<evidence type="ECO:0000256" key="6">
    <source>
        <dbReference type="SAM" id="Phobius"/>
    </source>
</evidence>
<name>A0ABR1IEK9_9HYPO</name>
<dbReference type="EMBL" id="JAZAVK010000007">
    <property type="protein sequence ID" value="KAK7432075.1"/>
    <property type="molecule type" value="Genomic_DNA"/>
</dbReference>
<comment type="caution">
    <text evidence="8">The sequence shown here is derived from an EMBL/GenBank/DDBJ whole genome shotgun (WGS) entry which is preliminary data.</text>
</comment>
<dbReference type="InterPro" id="IPR011701">
    <property type="entry name" value="MFS"/>
</dbReference>